<dbReference type="InterPro" id="IPR018247">
    <property type="entry name" value="EF_Hand_1_Ca_BS"/>
</dbReference>
<dbReference type="PROSITE" id="PS00018">
    <property type="entry name" value="EF_HAND_1"/>
    <property type="match status" value="1"/>
</dbReference>
<dbReference type="InterPro" id="IPR002048">
    <property type="entry name" value="EF_hand_dom"/>
</dbReference>
<keyword evidence="1" id="KW-0106">Calcium</keyword>
<feature type="domain" description="EF-hand" evidence="2">
    <location>
        <begin position="33"/>
        <end position="68"/>
    </location>
</feature>
<dbReference type="AlphaFoldDB" id="A0A7S2NID3"/>
<dbReference type="Gene3D" id="1.10.238.10">
    <property type="entry name" value="EF-hand"/>
    <property type="match status" value="1"/>
</dbReference>
<name>A0A7S2NID3_9DINO</name>
<dbReference type="EMBL" id="HBGW01025872">
    <property type="protein sequence ID" value="CAD9542986.1"/>
    <property type="molecule type" value="Transcribed_RNA"/>
</dbReference>
<organism evidence="3">
    <name type="scientific">Zooxanthella nutricula</name>
    <dbReference type="NCBI Taxonomy" id="1333877"/>
    <lineage>
        <taxon>Eukaryota</taxon>
        <taxon>Sar</taxon>
        <taxon>Alveolata</taxon>
        <taxon>Dinophyceae</taxon>
        <taxon>Peridiniales</taxon>
        <taxon>Peridiniales incertae sedis</taxon>
        <taxon>Zooxanthella</taxon>
    </lineage>
</organism>
<dbReference type="SMART" id="SM00054">
    <property type="entry name" value="EFh"/>
    <property type="match status" value="4"/>
</dbReference>
<evidence type="ECO:0000313" key="3">
    <source>
        <dbReference type="EMBL" id="CAD9542986.1"/>
    </source>
</evidence>
<protein>
    <recommendedName>
        <fullName evidence="2">EF-hand domain-containing protein</fullName>
    </recommendedName>
</protein>
<feature type="domain" description="EF-hand" evidence="2">
    <location>
        <begin position="108"/>
        <end position="143"/>
    </location>
</feature>
<dbReference type="Pfam" id="PF13499">
    <property type="entry name" value="EF-hand_7"/>
    <property type="match status" value="1"/>
</dbReference>
<evidence type="ECO:0000259" key="2">
    <source>
        <dbReference type="PROSITE" id="PS50222"/>
    </source>
</evidence>
<dbReference type="CDD" id="cd00051">
    <property type="entry name" value="EFh"/>
    <property type="match status" value="1"/>
</dbReference>
<dbReference type="InterPro" id="IPR011992">
    <property type="entry name" value="EF-hand-dom_pair"/>
</dbReference>
<dbReference type="SUPFAM" id="SSF47473">
    <property type="entry name" value="EF-hand"/>
    <property type="match status" value="1"/>
</dbReference>
<proteinExistence type="predicted"/>
<dbReference type="GO" id="GO:0005509">
    <property type="term" value="F:calcium ion binding"/>
    <property type="evidence" value="ECO:0007669"/>
    <property type="project" value="InterPro"/>
</dbReference>
<reference evidence="3" key="1">
    <citation type="submission" date="2021-01" db="EMBL/GenBank/DDBJ databases">
        <authorList>
            <person name="Corre E."/>
            <person name="Pelletier E."/>
            <person name="Niang G."/>
            <person name="Scheremetjew M."/>
            <person name="Finn R."/>
            <person name="Kale V."/>
            <person name="Holt S."/>
            <person name="Cochrane G."/>
            <person name="Meng A."/>
            <person name="Brown T."/>
            <person name="Cohen L."/>
        </authorList>
    </citation>
    <scope>NUCLEOTIDE SEQUENCE</scope>
    <source>
        <strain evidence="3">RCC3387</strain>
    </source>
</reference>
<evidence type="ECO:0000256" key="1">
    <source>
        <dbReference type="ARBA" id="ARBA00022837"/>
    </source>
</evidence>
<gene>
    <name evidence="3" type="ORF">BRAN1462_LOCUS16435</name>
</gene>
<dbReference type="PROSITE" id="PS50222">
    <property type="entry name" value="EF_HAND_2"/>
    <property type="match status" value="2"/>
</dbReference>
<accession>A0A7S2NID3</accession>
<sequence length="200" mass="22471">MPVGNIAAITALRRRDRAQAGAARRVQQDKELQHAKRWTAVFRSYDTNHTGRLEQGQVRELLKAVNEGKDPSDDELAFILKFSDGNSNETIDRSEIEHAVATWRTYLAHKEKMEKVVAEFDKSGTGKLEFEELRAYLTNLNEGTEVTTDEAQWVMDKADALGDGACCLPELLMATSAWYTCVEEKEEKAKETKSSACTLL</sequence>